<dbReference type="OrthoDB" id="9796740at2"/>
<keyword evidence="4" id="KW-1185">Reference proteome</keyword>
<dbReference type="PRINTS" id="PR01002">
    <property type="entry name" value="FLGFLGJ"/>
</dbReference>
<name>A0A1G9JGQ6_9BACT</name>
<keyword evidence="3" id="KW-0966">Cell projection</keyword>
<proteinExistence type="predicted"/>
<dbReference type="Proteomes" id="UP000199053">
    <property type="component" value="Unassembled WGS sequence"/>
</dbReference>
<sequence length="252" mass="27512">MIITGHDAATAKASAEGQELLGFKNQLNSLNDKISGGKDVEEGLRTACKKFEAVFMGKIWKQMRKGVQKSGYLSNKYEDQYTSMFDKDFSEKLADGGGIGLGDMLYQQLRSKLDNASKATLPGTGNSTGLKTLDEVGRKGSREGDHLKKNENIGANGVPGIPLPKPGIALDDTDFPFAHQVERKLSREMEAINEETESGTEKSAVKDVSFLSRPEAMARIENLARRIEMEHDKKVYGKGVTADEIGRKLAGI</sequence>
<evidence type="ECO:0000313" key="3">
    <source>
        <dbReference type="EMBL" id="SDL36376.1"/>
    </source>
</evidence>
<feature type="compositionally biased region" description="Basic and acidic residues" evidence="1">
    <location>
        <begin position="138"/>
        <end position="151"/>
    </location>
</feature>
<evidence type="ECO:0000259" key="2">
    <source>
        <dbReference type="Pfam" id="PF10135"/>
    </source>
</evidence>
<reference evidence="4" key="1">
    <citation type="submission" date="2016-10" db="EMBL/GenBank/DDBJ databases">
        <authorList>
            <person name="Varghese N."/>
            <person name="Submissions S."/>
        </authorList>
    </citation>
    <scope>NUCLEOTIDE SEQUENCE [LARGE SCALE GENOMIC DNA]</scope>
    <source>
        <strain evidence="4">DSM 16995</strain>
    </source>
</reference>
<protein>
    <submittedName>
        <fullName evidence="3">Flagellar protein FlgJ</fullName>
    </submittedName>
</protein>
<dbReference type="EMBL" id="FNGA01000004">
    <property type="protein sequence ID" value="SDL36376.1"/>
    <property type="molecule type" value="Genomic_DNA"/>
</dbReference>
<evidence type="ECO:0000313" key="4">
    <source>
        <dbReference type="Proteomes" id="UP000199053"/>
    </source>
</evidence>
<accession>A0A1G9JGQ6</accession>
<dbReference type="AlphaFoldDB" id="A0A1G9JGQ6"/>
<feature type="region of interest" description="Disordered" evidence="1">
    <location>
        <begin position="138"/>
        <end position="159"/>
    </location>
</feature>
<keyword evidence="3" id="KW-0282">Flagellum</keyword>
<dbReference type="STRING" id="246191.SAMN05660337_2776"/>
<organism evidence="3 4">
    <name type="scientific">Maridesulfovibrio ferrireducens</name>
    <dbReference type="NCBI Taxonomy" id="246191"/>
    <lineage>
        <taxon>Bacteria</taxon>
        <taxon>Pseudomonadati</taxon>
        <taxon>Thermodesulfobacteriota</taxon>
        <taxon>Desulfovibrionia</taxon>
        <taxon>Desulfovibrionales</taxon>
        <taxon>Desulfovibrionaceae</taxon>
        <taxon>Maridesulfovibrio</taxon>
    </lineage>
</organism>
<dbReference type="Pfam" id="PF10135">
    <property type="entry name" value="Rod-binding"/>
    <property type="match status" value="1"/>
</dbReference>
<gene>
    <name evidence="3" type="ORF">SAMN05660337_2776</name>
</gene>
<dbReference type="InterPro" id="IPR019301">
    <property type="entry name" value="Flagellar_prot_FlgJ_N"/>
</dbReference>
<feature type="domain" description="Flagellar protein FlgJ N-terminal" evidence="2">
    <location>
        <begin position="61"/>
        <end position="108"/>
    </location>
</feature>
<keyword evidence="3" id="KW-0969">Cilium</keyword>
<dbReference type="RefSeq" id="WP_092162125.1">
    <property type="nucleotide sequence ID" value="NZ_FNGA01000004.1"/>
</dbReference>
<evidence type="ECO:0000256" key="1">
    <source>
        <dbReference type="SAM" id="MobiDB-lite"/>
    </source>
</evidence>